<evidence type="ECO:0000313" key="2">
    <source>
        <dbReference type="EMBL" id="TQQ78604.1"/>
    </source>
</evidence>
<keyword evidence="1" id="KW-0472">Membrane</keyword>
<keyword evidence="3" id="KW-1185">Reference proteome</keyword>
<organism evidence="2 3">
    <name type="scientific">Halonotius terrestris</name>
    <dbReference type="NCBI Taxonomy" id="2487750"/>
    <lineage>
        <taxon>Archaea</taxon>
        <taxon>Methanobacteriati</taxon>
        <taxon>Methanobacteriota</taxon>
        <taxon>Stenosarchaea group</taxon>
        <taxon>Halobacteria</taxon>
        <taxon>Halobacteriales</taxon>
        <taxon>Haloferacaceae</taxon>
        <taxon>Halonotius</taxon>
    </lineage>
</organism>
<keyword evidence="1" id="KW-0812">Transmembrane</keyword>
<sequence length="124" mass="13005">MAKGIVAFFSVVALILAISMLSGIGFYQTLQVEYDSGADADVQAAADAMVGQEATDQSSDSVLQDFTTSAGRTLATGWQVIANLGGILKLLFGVPDVLATTIQTFFQMVFGVSFAAFIRGVVLQ</sequence>
<dbReference type="Proteomes" id="UP000705823">
    <property type="component" value="Unassembled WGS sequence"/>
</dbReference>
<proteinExistence type="predicted"/>
<feature type="transmembrane region" description="Helical" evidence="1">
    <location>
        <begin position="7"/>
        <end position="27"/>
    </location>
</feature>
<reference evidence="2" key="1">
    <citation type="submission" date="2019-02" db="EMBL/GenBank/DDBJ databases">
        <title>Halonotius sp. a new haloarchaeum isolated from saline soil.</title>
        <authorList>
            <person name="Duran-Viseras A."/>
            <person name="Sanchez-Porro C."/>
            <person name="Ventosa A."/>
        </authorList>
    </citation>
    <scope>NUCLEOTIDE SEQUENCE</scope>
    <source>
        <strain evidence="2">F15B</strain>
    </source>
</reference>
<dbReference type="AlphaFoldDB" id="A0A8J8P9L4"/>
<dbReference type="EMBL" id="RKLU01000011">
    <property type="protein sequence ID" value="TQQ78604.1"/>
    <property type="molecule type" value="Genomic_DNA"/>
</dbReference>
<evidence type="ECO:0000256" key="1">
    <source>
        <dbReference type="SAM" id="Phobius"/>
    </source>
</evidence>
<name>A0A8J8P9L4_9EURY</name>
<keyword evidence="1" id="KW-1133">Transmembrane helix</keyword>
<protein>
    <submittedName>
        <fullName evidence="2">Uncharacterized protein</fullName>
    </submittedName>
</protein>
<gene>
    <name evidence="2" type="ORF">EGH24_13865</name>
</gene>
<dbReference type="RefSeq" id="WP_142980730.1">
    <property type="nucleotide sequence ID" value="NZ_RKLU01000011.1"/>
</dbReference>
<feature type="transmembrane region" description="Helical" evidence="1">
    <location>
        <begin position="97"/>
        <end position="118"/>
    </location>
</feature>
<accession>A0A8J8P9L4</accession>
<evidence type="ECO:0000313" key="3">
    <source>
        <dbReference type="Proteomes" id="UP000705823"/>
    </source>
</evidence>
<comment type="caution">
    <text evidence="2">The sequence shown here is derived from an EMBL/GenBank/DDBJ whole genome shotgun (WGS) entry which is preliminary data.</text>
</comment>